<protein>
    <submittedName>
        <fullName evidence="1">Uncharacterized protein</fullName>
    </submittedName>
</protein>
<evidence type="ECO:0000313" key="2">
    <source>
        <dbReference type="Proteomes" id="UP000265520"/>
    </source>
</evidence>
<keyword evidence="2" id="KW-1185">Reference proteome</keyword>
<name>A0A392QJY7_9FABA</name>
<dbReference type="Proteomes" id="UP000265520">
    <property type="component" value="Unassembled WGS sequence"/>
</dbReference>
<evidence type="ECO:0000313" key="1">
    <source>
        <dbReference type="EMBL" id="MCI24713.1"/>
    </source>
</evidence>
<sequence>MASGSGSVPMGTYENGAFPGNLPILNGKNYDNWFTDSSTVAQKATFKELKKKDYKALFIIHQCVSPDNFERVGDASSAKEAWDNLEKAYGGATKVKK</sequence>
<organism evidence="1 2">
    <name type="scientific">Trifolium medium</name>
    <dbReference type="NCBI Taxonomy" id="97028"/>
    <lineage>
        <taxon>Eukaryota</taxon>
        <taxon>Viridiplantae</taxon>
        <taxon>Streptophyta</taxon>
        <taxon>Embryophyta</taxon>
        <taxon>Tracheophyta</taxon>
        <taxon>Spermatophyta</taxon>
        <taxon>Magnoliopsida</taxon>
        <taxon>eudicotyledons</taxon>
        <taxon>Gunneridae</taxon>
        <taxon>Pentapetalae</taxon>
        <taxon>rosids</taxon>
        <taxon>fabids</taxon>
        <taxon>Fabales</taxon>
        <taxon>Fabaceae</taxon>
        <taxon>Papilionoideae</taxon>
        <taxon>50 kb inversion clade</taxon>
        <taxon>NPAAA clade</taxon>
        <taxon>Hologalegina</taxon>
        <taxon>IRL clade</taxon>
        <taxon>Trifolieae</taxon>
        <taxon>Trifolium</taxon>
    </lineage>
</organism>
<dbReference type="EMBL" id="LXQA010143160">
    <property type="protein sequence ID" value="MCI24713.1"/>
    <property type="molecule type" value="Genomic_DNA"/>
</dbReference>
<accession>A0A392QJY7</accession>
<dbReference type="AlphaFoldDB" id="A0A392QJY7"/>
<reference evidence="1 2" key="1">
    <citation type="journal article" date="2018" name="Front. Plant Sci.">
        <title>Red Clover (Trifolium pratense) and Zigzag Clover (T. medium) - A Picture of Genomic Similarities and Differences.</title>
        <authorList>
            <person name="Dluhosova J."/>
            <person name="Istvanek J."/>
            <person name="Nedelnik J."/>
            <person name="Repkova J."/>
        </authorList>
    </citation>
    <scope>NUCLEOTIDE SEQUENCE [LARGE SCALE GENOMIC DNA]</scope>
    <source>
        <strain evidence="2">cv. 10/8</strain>
        <tissue evidence="1">Leaf</tissue>
    </source>
</reference>
<feature type="non-terminal residue" evidence="1">
    <location>
        <position position="97"/>
    </location>
</feature>
<comment type="caution">
    <text evidence="1">The sequence shown here is derived from an EMBL/GenBank/DDBJ whole genome shotgun (WGS) entry which is preliminary data.</text>
</comment>
<dbReference type="Pfam" id="PF14223">
    <property type="entry name" value="Retrotran_gag_2"/>
    <property type="match status" value="1"/>
</dbReference>
<proteinExistence type="predicted"/>